<dbReference type="Pfam" id="PF02738">
    <property type="entry name" value="MoCoBD_1"/>
    <property type="match status" value="1"/>
</dbReference>
<dbReference type="PANTHER" id="PTHR11908">
    <property type="entry name" value="XANTHINE DEHYDROGENASE"/>
    <property type="match status" value="1"/>
</dbReference>
<dbReference type="Pfam" id="PF20256">
    <property type="entry name" value="MoCoBD_2"/>
    <property type="match status" value="1"/>
</dbReference>
<keyword evidence="2" id="KW-0560">Oxidoreductase</keyword>
<dbReference type="SUPFAM" id="SSF54665">
    <property type="entry name" value="CO dehydrogenase molybdoprotein N-domain-like"/>
    <property type="match status" value="1"/>
</dbReference>
<evidence type="ECO:0000256" key="2">
    <source>
        <dbReference type="ARBA" id="ARBA00023002"/>
    </source>
</evidence>
<evidence type="ECO:0000259" key="3">
    <source>
        <dbReference type="SMART" id="SM01008"/>
    </source>
</evidence>
<dbReference type="PANTHER" id="PTHR11908:SF132">
    <property type="entry name" value="ALDEHYDE OXIDASE 1-RELATED"/>
    <property type="match status" value="1"/>
</dbReference>
<dbReference type="Gene3D" id="3.30.365.10">
    <property type="entry name" value="Aldehyde oxidase/xanthine dehydrogenase, molybdopterin binding domain"/>
    <property type="match status" value="4"/>
</dbReference>
<dbReference type="InterPro" id="IPR000674">
    <property type="entry name" value="Ald_Oxase/Xan_DH_a/b"/>
</dbReference>
<dbReference type="InterPro" id="IPR046867">
    <property type="entry name" value="AldOxase/xan_DH_MoCoBD2"/>
</dbReference>
<dbReference type="Proteomes" id="UP001501842">
    <property type="component" value="Unassembled WGS sequence"/>
</dbReference>
<dbReference type="SUPFAM" id="SSF56003">
    <property type="entry name" value="Molybdenum cofactor-binding domain"/>
    <property type="match status" value="1"/>
</dbReference>
<protein>
    <submittedName>
        <fullName evidence="4">Xanthine dehydrogenase family protein molybdopterin-binding subunit</fullName>
    </submittedName>
</protein>
<accession>A0ABN3UCL5</accession>
<proteinExistence type="predicted"/>
<evidence type="ECO:0000313" key="4">
    <source>
        <dbReference type="EMBL" id="GAA2726758.1"/>
    </source>
</evidence>
<dbReference type="SMART" id="SM01008">
    <property type="entry name" value="Ald_Xan_dh_C"/>
    <property type="match status" value="1"/>
</dbReference>
<comment type="caution">
    <text evidence="4">The sequence shown here is derived from an EMBL/GenBank/DDBJ whole genome shotgun (WGS) entry which is preliminary data.</text>
</comment>
<feature type="domain" description="Aldehyde oxidase/xanthine dehydrogenase a/b hammerhead" evidence="3">
    <location>
        <begin position="25"/>
        <end position="137"/>
    </location>
</feature>
<dbReference type="RefSeq" id="WP_344451017.1">
    <property type="nucleotide sequence ID" value="NZ_BAAATZ010000012.1"/>
</dbReference>
<organism evidence="4 5">
    <name type="scientific">Actinocorallia aurantiaca</name>
    <dbReference type="NCBI Taxonomy" id="46204"/>
    <lineage>
        <taxon>Bacteria</taxon>
        <taxon>Bacillati</taxon>
        <taxon>Actinomycetota</taxon>
        <taxon>Actinomycetes</taxon>
        <taxon>Streptosporangiales</taxon>
        <taxon>Thermomonosporaceae</taxon>
        <taxon>Actinocorallia</taxon>
    </lineage>
</organism>
<evidence type="ECO:0000256" key="1">
    <source>
        <dbReference type="ARBA" id="ARBA00022505"/>
    </source>
</evidence>
<name>A0ABN3UCL5_9ACTN</name>
<gene>
    <name evidence="4" type="ORF">GCM10010439_30340</name>
</gene>
<keyword evidence="1" id="KW-0500">Molybdenum</keyword>
<dbReference type="InterPro" id="IPR036856">
    <property type="entry name" value="Ald_Oxase/Xan_DH_a/b_sf"/>
</dbReference>
<dbReference type="Pfam" id="PF01315">
    <property type="entry name" value="Ald_Xan_dh_C"/>
    <property type="match status" value="1"/>
</dbReference>
<dbReference type="Gene3D" id="3.90.1170.50">
    <property type="entry name" value="Aldehyde oxidase/xanthine dehydrogenase, a/b hammerhead"/>
    <property type="match status" value="1"/>
</dbReference>
<dbReference type="InterPro" id="IPR016208">
    <property type="entry name" value="Ald_Oxase/xanthine_DH-like"/>
</dbReference>
<dbReference type="InterPro" id="IPR008274">
    <property type="entry name" value="AldOxase/xan_DH_MoCoBD1"/>
</dbReference>
<keyword evidence="5" id="KW-1185">Reference proteome</keyword>
<dbReference type="InterPro" id="IPR037165">
    <property type="entry name" value="AldOxase/xan_DH_Mopterin-bd_sf"/>
</dbReference>
<reference evidence="4 5" key="1">
    <citation type="journal article" date="2019" name="Int. J. Syst. Evol. Microbiol.">
        <title>The Global Catalogue of Microorganisms (GCM) 10K type strain sequencing project: providing services to taxonomists for standard genome sequencing and annotation.</title>
        <authorList>
            <consortium name="The Broad Institute Genomics Platform"/>
            <consortium name="The Broad Institute Genome Sequencing Center for Infectious Disease"/>
            <person name="Wu L."/>
            <person name="Ma J."/>
        </authorList>
    </citation>
    <scope>NUCLEOTIDE SEQUENCE [LARGE SCALE GENOMIC DNA]</scope>
    <source>
        <strain evidence="4 5">JCM 8201</strain>
    </source>
</reference>
<sequence>MSRPPAPEGRAARPLARVDALGKVTGAVRFGADRVPPGLAHAALATATIGRGEVLSLDTAAAEAVPGVLLVLTRLAEGELNAPVFLMAGGTAAQSLQPLLDDRIAYRGQPIALVVAETPHAAAEAASLVRAEYSAEPVSVHLDDGGAEVREQTDVLSYYKNLEVGDADRAYADAPARIDATFDLPTQHPAPMELMSTVASWEGGVLTVHEGTQNAAAVRNGLAAQFGLEPERVRVVSPYIGGGFGNRNSLQVYTGLAAVASRRLERPVKLVATRAQMFHNSSFRPASRHRIRLGAGQDGRLVAAIHEIDQQTSRHDAFPASYTDASSRLYGVTDFRGHQRLVSTDVQTPGYMRAPYEHPAVFAFECAVDELACSMGRDPVAFRLANDTGTDPVSGLPFSSRHLAECLRRGADRFGWASRDPSPGSMRAPDGSLLGWGVASAAYKASSTPAITRIRLDEDGRLTVYAGGHEMGQGIRTAIVETVVRDLGVHEDSVSVEIGDTDGVPQPLTAGSWGTATVLPGVHAALVELRRRLGLPGSGHTGLPRASLEVEATHLAPGQPAEALDRVRAGALAPAGPVYPGFTAFSFAAHFVEVRVEPTTRRVRVGRVVSVVDCGRVASPVTAESQVRGGVIWGIGAALREHSEAEPRHGGFLNADLAEYTVPVNADVPGLEVEFVDLPDPLINPLGVKGLGEVSMVGVSAAVANAVHHATGHRARHLPIRLEDLL</sequence>
<dbReference type="EMBL" id="BAAATZ010000012">
    <property type="protein sequence ID" value="GAA2726758.1"/>
    <property type="molecule type" value="Genomic_DNA"/>
</dbReference>
<evidence type="ECO:0000313" key="5">
    <source>
        <dbReference type="Proteomes" id="UP001501842"/>
    </source>
</evidence>